<sequence length="130" mass="14446">MGNISGLEDTDSGSYKSITHCRRCWQRRLVDGRGGSGFRLTCDLCCKSVKMMPKSLKSAEETKQADPPPSSSWLLPSSLSVRLVTTAIPDTDVFRKLSIWKLIASVFVANAKPRNNPIFSKRAAERVERT</sequence>
<dbReference type="Gramene" id="OMO99017">
    <property type="protein sequence ID" value="OMO99017"/>
    <property type="gene ID" value="CCACVL1_03962"/>
</dbReference>
<name>A0A1R3JWG0_COCAP</name>
<protein>
    <submittedName>
        <fullName evidence="1">Uncharacterized protein</fullName>
    </submittedName>
</protein>
<gene>
    <name evidence="1" type="ORF">CCACVL1_03962</name>
</gene>
<proteinExistence type="predicted"/>
<reference evidence="1 2" key="1">
    <citation type="submission" date="2013-09" db="EMBL/GenBank/DDBJ databases">
        <title>Corchorus capsularis genome sequencing.</title>
        <authorList>
            <person name="Alam M."/>
            <person name="Haque M.S."/>
            <person name="Islam M.S."/>
            <person name="Emdad E.M."/>
            <person name="Islam M.M."/>
            <person name="Ahmed B."/>
            <person name="Halim A."/>
            <person name="Hossen Q.M.M."/>
            <person name="Hossain M.Z."/>
            <person name="Ahmed R."/>
            <person name="Khan M.M."/>
            <person name="Islam R."/>
            <person name="Rashid M.M."/>
            <person name="Khan S.A."/>
            <person name="Rahman M.S."/>
            <person name="Alam M."/>
        </authorList>
    </citation>
    <scope>NUCLEOTIDE SEQUENCE [LARGE SCALE GENOMIC DNA]</scope>
    <source>
        <strain evidence="2">cv. CVL-1</strain>
        <tissue evidence="1">Whole seedling</tissue>
    </source>
</reference>
<evidence type="ECO:0000313" key="2">
    <source>
        <dbReference type="Proteomes" id="UP000188268"/>
    </source>
</evidence>
<dbReference type="EMBL" id="AWWV01006949">
    <property type="protein sequence ID" value="OMO99017.1"/>
    <property type="molecule type" value="Genomic_DNA"/>
</dbReference>
<dbReference type="AlphaFoldDB" id="A0A1R3JWG0"/>
<evidence type="ECO:0000313" key="1">
    <source>
        <dbReference type="EMBL" id="OMO99017.1"/>
    </source>
</evidence>
<dbReference type="Proteomes" id="UP000188268">
    <property type="component" value="Unassembled WGS sequence"/>
</dbReference>
<accession>A0A1R3JWG0</accession>
<keyword evidence="2" id="KW-1185">Reference proteome</keyword>
<comment type="caution">
    <text evidence="1">The sequence shown here is derived from an EMBL/GenBank/DDBJ whole genome shotgun (WGS) entry which is preliminary data.</text>
</comment>
<organism evidence="1 2">
    <name type="scientific">Corchorus capsularis</name>
    <name type="common">Jute</name>
    <dbReference type="NCBI Taxonomy" id="210143"/>
    <lineage>
        <taxon>Eukaryota</taxon>
        <taxon>Viridiplantae</taxon>
        <taxon>Streptophyta</taxon>
        <taxon>Embryophyta</taxon>
        <taxon>Tracheophyta</taxon>
        <taxon>Spermatophyta</taxon>
        <taxon>Magnoliopsida</taxon>
        <taxon>eudicotyledons</taxon>
        <taxon>Gunneridae</taxon>
        <taxon>Pentapetalae</taxon>
        <taxon>rosids</taxon>
        <taxon>malvids</taxon>
        <taxon>Malvales</taxon>
        <taxon>Malvaceae</taxon>
        <taxon>Grewioideae</taxon>
        <taxon>Apeibeae</taxon>
        <taxon>Corchorus</taxon>
    </lineage>
</organism>